<dbReference type="GO" id="GO:0005829">
    <property type="term" value="C:cytosol"/>
    <property type="evidence" value="ECO:0007669"/>
    <property type="project" value="EnsemblFungi"/>
</dbReference>
<dbReference type="HAMAP" id="MF_03210">
    <property type="entry name" value="Formate_dehydrogenase"/>
    <property type="match status" value="1"/>
</dbReference>
<comment type="subcellular location">
    <subcellularLocation>
        <location evidence="5">Cytoplasm</location>
    </subcellularLocation>
</comment>
<feature type="domain" description="D-isomer specific 2-hydroxyacid dehydrogenase NAD-binding" evidence="7">
    <location>
        <begin position="127"/>
        <end position="312"/>
    </location>
</feature>
<feature type="domain" description="D-isomer specific 2-hydroxyacid dehydrogenase catalytic" evidence="6">
    <location>
        <begin position="35"/>
        <end position="336"/>
    </location>
</feature>
<keyword evidence="9" id="KW-1185">Reference proteome</keyword>
<dbReference type="EC" id="1.17.1.9" evidence="2 5"/>
<evidence type="ECO:0000256" key="4">
    <source>
        <dbReference type="ARBA" id="ARBA00023027"/>
    </source>
</evidence>
<dbReference type="PANTHER" id="PTHR42938:SF9">
    <property type="entry name" value="FORMATE DEHYDROGENASE 1"/>
    <property type="match status" value="1"/>
</dbReference>
<keyword evidence="5" id="KW-0963">Cytoplasm</keyword>
<keyword evidence="3 5" id="KW-0560">Oxidoreductase</keyword>
<feature type="binding site" evidence="5">
    <location>
        <position position="255"/>
    </location>
    <ligand>
        <name>NAD(+)</name>
        <dbReference type="ChEBI" id="CHEBI:57540"/>
    </ligand>
</feature>
<feature type="binding site" evidence="5">
    <location>
        <position position="118"/>
    </location>
    <ligand>
        <name>substrate</name>
    </ligand>
</feature>
<evidence type="ECO:0000313" key="8">
    <source>
        <dbReference type="EMBL" id="ODQ72628.1"/>
    </source>
</evidence>
<dbReference type="PROSITE" id="PS00065">
    <property type="entry name" value="D_2_HYDROXYACID_DH_1"/>
    <property type="match status" value="1"/>
</dbReference>
<evidence type="ECO:0000256" key="2">
    <source>
        <dbReference type="ARBA" id="ARBA00013128"/>
    </source>
</evidence>
<dbReference type="NCBIfam" id="NF005750">
    <property type="entry name" value="PRK07574.1"/>
    <property type="match status" value="1"/>
</dbReference>
<dbReference type="SUPFAM" id="SSF52283">
    <property type="entry name" value="Formate/glycerate dehydrogenase catalytic domain-like"/>
    <property type="match status" value="1"/>
</dbReference>
<dbReference type="PANTHER" id="PTHR42938">
    <property type="entry name" value="FORMATE DEHYDROGENASE 1"/>
    <property type="match status" value="1"/>
</dbReference>
<dbReference type="Gene3D" id="3.40.50.720">
    <property type="entry name" value="NAD(P)-binding Rossmann-like Domain"/>
    <property type="match status" value="2"/>
</dbReference>
<protein>
    <recommendedName>
        <fullName evidence="2 5">Formate dehydrogenase</fullName>
        <shortName evidence="5">FDH</shortName>
        <ecNumber evidence="2 5">1.17.1.9</ecNumber>
    </recommendedName>
    <alternativeName>
        <fullName evidence="5">NAD-dependent formate dehydrogenase</fullName>
    </alternativeName>
</protein>
<dbReference type="InterPro" id="IPR029752">
    <property type="entry name" value="D-isomer_DH_CS1"/>
</dbReference>
<organism evidence="8 9">
    <name type="scientific">Lipomyces starkeyi NRRL Y-11557</name>
    <dbReference type="NCBI Taxonomy" id="675824"/>
    <lineage>
        <taxon>Eukaryota</taxon>
        <taxon>Fungi</taxon>
        <taxon>Dikarya</taxon>
        <taxon>Ascomycota</taxon>
        <taxon>Saccharomycotina</taxon>
        <taxon>Lipomycetes</taxon>
        <taxon>Lipomycetales</taxon>
        <taxon>Lipomycetaceae</taxon>
        <taxon>Lipomyces</taxon>
    </lineage>
</organism>
<name>A0A1E3Q4X1_LIPST</name>
<gene>
    <name evidence="8" type="ORF">LIPSTDRAFT_118171</name>
</gene>
<dbReference type="FunFam" id="3.40.50.720:FF:000057">
    <property type="entry name" value="Formate dehydrogenase"/>
    <property type="match status" value="1"/>
</dbReference>
<dbReference type="GO" id="GO:0042183">
    <property type="term" value="P:formate catabolic process"/>
    <property type="evidence" value="ECO:0007669"/>
    <property type="project" value="UniProtKB-UniRule"/>
</dbReference>
<accession>A0A1E3Q4X1</accession>
<dbReference type="InterPro" id="IPR006139">
    <property type="entry name" value="D-isomer_2_OHA_DH_cat_dom"/>
</dbReference>
<feature type="binding site" evidence="5">
    <location>
        <begin position="229"/>
        <end position="233"/>
    </location>
    <ligand>
        <name>NAD(+)</name>
        <dbReference type="ChEBI" id="CHEBI:57540"/>
    </ligand>
</feature>
<comment type="similarity">
    <text evidence="5">Belongs to the D-isomer specific 2-hydroxyacid dehydrogenase family. FDH subfamily.</text>
</comment>
<sequence length="364" mass="40162">MVKVLAVLYKGGQHAKDEPRMYGCLENELGIREWLESQGHTYVTTDSKEGPDSVLDREIVDAEVVITTPFHPGYITRERIEKAKNLKLLVTAGVGSDHIDLTAANERNITVAEVTGSNVTSVAEHVVMTILALVRNFVPAHEQIVNNEWDVAAAAKNSFDVEGKVIATIGSGRIGQRVLKRLIAFEPKELLYYDYQPLSPELEKELHARRVESLEELVSQADVVTVNCPLHESTYGLVNKDLLAKFKKGAWLVNTARGAICVKEDVAAAVKSGQLRGYGGDVWFPQPAPANHPWRDMRNPYGGGNAMTPHISGTSIDAQVRYAQGTKSIIETFLKGTKDYRPQDLILIDGHYATRAYGADKKTK</sequence>
<dbReference type="PROSITE" id="PS00671">
    <property type="entry name" value="D_2_HYDROXYACID_DH_3"/>
    <property type="match status" value="1"/>
</dbReference>
<feature type="binding site" evidence="5">
    <location>
        <position position="194"/>
    </location>
    <ligand>
        <name>NAD(+)</name>
        <dbReference type="ChEBI" id="CHEBI:57540"/>
    </ligand>
</feature>
<proteinExistence type="inferred from homology"/>
<dbReference type="Proteomes" id="UP000094385">
    <property type="component" value="Unassembled WGS sequence"/>
</dbReference>
<feature type="binding site" evidence="5">
    <location>
        <begin position="173"/>
        <end position="174"/>
    </location>
    <ligand>
        <name>NAD(+)</name>
        <dbReference type="ChEBI" id="CHEBI:57540"/>
    </ligand>
</feature>
<evidence type="ECO:0000259" key="6">
    <source>
        <dbReference type="Pfam" id="PF00389"/>
    </source>
</evidence>
<dbReference type="GO" id="GO:0016616">
    <property type="term" value="F:oxidoreductase activity, acting on the CH-OH group of donors, NAD or NADP as acceptor"/>
    <property type="evidence" value="ECO:0007669"/>
    <property type="project" value="InterPro"/>
</dbReference>
<dbReference type="Pfam" id="PF02826">
    <property type="entry name" value="2-Hacid_dh_C"/>
    <property type="match status" value="1"/>
</dbReference>
<feature type="binding site" evidence="5">
    <location>
        <position position="94"/>
    </location>
    <ligand>
        <name>substrate</name>
    </ligand>
</feature>
<comment type="catalytic activity">
    <reaction evidence="1 5">
        <text>formate + NAD(+) = CO2 + NADH</text>
        <dbReference type="Rhea" id="RHEA:15985"/>
        <dbReference type="ChEBI" id="CHEBI:15740"/>
        <dbReference type="ChEBI" id="CHEBI:16526"/>
        <dbReference type="ChEBI" id="CHEBI:57540"/>
        <dbReference type="ChEBI" id="CHEBI:57945"/>
        <dbReference type="EC" id="1.17.1.9"/>
    </reaction>
</comment>
<evidence type="ECO:0000256" key="1">
    <source>
        <dbReference type="ARBA" id="ARBA00000455"/>
    </source>
</evidence>
<keyword evidence="4 5" id="KW-0520">NAD</keyword>
<dbReference type="EMBL" id="KV454295">
    <property type="protein sequence ID" value="ODQ72628.1"/>
    <property type="molecule type" value="Genomic_DNA"/>
</dbReference>
<dbReference type="Pfam" id="PF00389">
    <property type="entry name" value="2-Hacid_dh"/>
    <property type="match status" value="1"/>
</dbReference>
<evidence type="ECO:0000259" key="7">
    <source>
        <dbReference type="Pfam" id="PF02826"/>
    </source>
</evidence>
<dbReference type="GO" id="GO:0008863">
    <property type="term" value="F:formate dehydrogenase (NAD+) activity"/>
    <property type="evidence" value="ECO:0007669"/>
    <property type="project" value="UniProtKB-UniRule"/>
</dbReference>
<evidence type="ECO:0000256" key="5">
    <source>
        <dbReference type="HAMAP-Rule" id="MF_03210"/>
    </source>
</evidence>
<dbReference type="SUPFAM" id="SSF51735">
    <property type="entry name" value="NAD(P)-binding Rossmann-fold domains"/>
    <property type="match status" value="1"/>
</dbReference>
<dbReference type="InterPro" id="IPR006140">
    <property type="entry name" value="D-isomer_DH_NAD-bd"/>
</dbReference>
<reference evidence="8 9" key="1">
    <citation type="journal article" date="2016" name="Proc. Natl. Acad. Sci. U.S.A.">
        <title>Comparative genomics of biotechnologically important yeasts.</title>
        <authorList>
            <person name="Riley R."/>
            <person name="Haridas S."/>
            <person name="Wolfe K.H."/>
            <person name="Lopes M.R."/>
            <person name="Hittinger C.T."/>
            <person name="Goeker M."/>
            <person name="Salamov A.A."/>
            <person name="Wisecaver J.H."/>
            <person name="Long T.M."/>
            <person name="Calvey C.H."/>
            <person name="Aerts A.L."/>
            <person name="Barry K.W."/>
            <person name="Choi C."/>
            <person name="Clum A."/>
            <person name="Coughlan A.Y."/>
            <person name="Deshpande S."/>
            <person name="Douglass A.P."/>
            <person name="Hanson S.J."/>
            <person name="Klenk H.-P."/>
            <person name="LaButti K.M."/>
            <person name="Lapidus A."/>
            <person name="Lindquist E.A."/>
            <person name="Lipzen A.M."/>
            <person name="Meier-Kolthoff J.P."/>
            <person name="Ohm R.A."/>
            <person name="Otillar R.P."/>
            <person name="Pangilinan J.L."/>
            <person name="Peng Y."/>
            <person name="Rokas A."/>
            <person name="Rosa C.A."/>
            <person name="Scheuner C."/>
            <person name="Sibirny A.A."/>
            <person name="Slot J.C."/>
            <person name="Stielow J.B."/>
            <person name="Sun H."/>
            <person name="Kurtzman C.P."/>
            <person name="Blackwell M."/>
            <person name="Grigoriev I.V."/>
            <person name="Jeffries T.W."/>
        </authorList>
    </citation>
    <scope>NUCLEOTIDE SEQUENCE [LARGE SCALE GENOMIC DNA]</scope>
    <source>
        <strain evidence="8 9">NRRL Y-11557</strain>
    </source>
</reference>
<dbReference type="InterPro" id="IPR029753">
    <property type="entry name" value="D-isomer_DH_CS"/>
</dbReference>
<dbReference type="STRING" id="675824.A0A1E3Q4X1"/>
<dbReference type="AlphaFoldDB" id="A0A1E3Q4X1"/>
<dbReference type="InterPro" id="IPR036291">
    <property type="entry name" value="NAD(P)-bd_dom_sf"/>
</dbReference>
<evidence type="ECO:0000256" key="3">
    <source>
        <dbReference type="ARBA" id="ARBA00023002"/>
    </source>
</evidence>
<dbReference type="GO" id="GO:0051287">
    <property type="term" value="F:NAD binding"/>
    <property type="evidence" value="ECO:0007669"/>
    <property type="project" value="InterPro"/>
</dbReference>
<dbReference type="CDD" id="cd05302">
    <property type="entry name" value="FDH"/>
    <property type="match status" value="1"/>
</dbReference>
<feature type="binding site" evidence="5">
    <location>
        <position position="281"/>
    </location>
    <ligand>
        <name>NAD(+)</name>
        <dbReference type="ChEBI" id="CHEBI:57540"/>
    </ligand>
</feature>
<comment type="function">
    <text evidence="5">Catalyzes the NAD(+)-dependent oxidation of formate to carbon dioxide. Formate oxidation is the final step in the methanol oxidation pathway in methylotrophic microorganisms. Has a role in the detoxification of exogenous formate in non-methylotrophic organisms.</text>
</comment>
<dbReference type="OrthoDB" id="418179at2759"/>
<comment type="subunit">
    <text evidence="5">Homodimer.</text>
</comment>
<feature type="site" description="Important for catalytic activity" evidence="5">
    <location>
        <position position="310"/>
    </location>
</feature>
<comment type="caution">
    <text evidence="5">Lacks conserved residue(s) required for the propagation of feature annotation.</text>
</comment>
<feature type="binding site" evidence="5">
    <location>
        <begin position="310"/>
        <end position="313"/>
    </location>
    <ligand>
        <name>NAD(+)</name>
        <dbReference type="ChEBI" id="CHEBI:57540"/>
    </ligand>
</feature>
<dbReference type="InterPro" id="IPR033689">
    <property type="entry name" value="FDH_NAD-dep"/>
</dbReference>
<evidence type="ECO:0000313" key="9">
    <source>
        <dbReference type="Proteomes" id="UP000094385"/>
    </source>
</evidence>
<dbReference type="PROSITE" id="PS00670">
    <property type="entry name" value="D_2_HYDROXYACID_DH_2"/>
    <property type="match status" value="1"/>
</dbReference>
<feature type="site" description="Important for catalytic activity" evidence="5">
    <location>
        <position position="257"/>
    </location>
</feature>